<evidence type="ECO:0000313" key="3">
    <source>
        <dbReference type="EMBL" id="GAA1721685.1"/>
    </source>
</evidence>
<evidence type="ECO:0000259" key="2">
    <source>
        <dbReference type="Pfam" id="PF11887"/>
    </source>
</evidence>
<accession>A0ABP4VFA3</accession>
<organism evidence="3 4">
    <name type="scientific">Dietzia cercidiphylli</name>
    <dbReference type="NCBI Taxonomy" id="498199"/>
    <lineage>
        <taxon>Bacteria</taxon>
        <taxon>Bacillati</taxon>
        <taxon>Actinomycetota</taxon>
        <taxon>Actinomycetes</taxon>
        <taxon>Mycobacteriales</taxon>
        <taxon>Dietziaceae</taxon>
        <taxon>Dietzia</taxon>
    </lineage>
</organism>
<dbReference type="Pfam" id="PF11887">
    <property type="entry name" value="Mce4_CUP1"/>
    <property type="match status" value="1"/>
</dbReference>
<proteinExistence type="predicted"/>
<dbReference type="EMBL" id="BAAAQG010000024">
    <property type="protein sequence ID" value="GAA1721685.1"/>
    <property type="molecule type" value="Genomic_DNA"/>
</dbReference>
<dbReference type="InterPro" id="IPR005693">
    <property type="entry name" value="Mce"/>
</dbReference>
<gene>
    <name evidence="3" type="ORF">GCM10009831_34870</name>
</gene>
<feature type="domain" description="Mammalian cell entry C-terminal" evidence="2">
    <location>
        <begin position="121"/>
        <end position="305"/>
    </location>
</feature>
<dbReference type="InterPro" id="IPR024516">
    <property type="entry name" value="Mce_C"/>
</dbReference>
<dbReference type="InterPro" id="IPR052336">
    <property type="entry name" value="MlaD_Phospholipid_Transporter"/>
</dbReference>
<dbReference type="RefSeq" id="WP_182658536.1">
    <property type="nucleotide sequence ID" value="NZ_BAAAQG010000024.1"/>
</dbReference>
<evidence type="ECO:0000259" key="1">
    <source>
        <dbReference type="Pfam" id="PF02470"/>
    </source>
</evidence>
<dbReference type="Pfam" id="PF02470">
    <property type="entry name" value="MlaD"/>
    <property type="match status" value="1"/>
</dbReference>
<dbReference type="PANTHER" id="PTHR33371:SF4">
    <property type="entry name" value="INTERMEMBRANE PHOSPHOLIPID TRANSPORT SYSTEM BINDING PROTEIN MLAD"/>
    <property type="match status" value="1"/>
</dbReference>
<dbReference type="NCBIfam" id="TIGR00996">
    <property type="entry name" value="Mtu_fam_mce"/>
    <property type="match status" value="1"/>
</dbReference>
<comment type="caution">
    <text evidence="3">The sequence shown here is derived from an EMBL/GenBank/DDBJ whole genome shotgun (WGS) entry which is preliminary data.</text>
</comment>
<protein>
    <submittedName>
        <fullName evidence="3">MCE family protein</fullName>
    </submittedName>
</protein>
<keyword evidence="4" id="KW-1185">Reference proteome</keyword>
<name>A0ABP4VFA3_9ACTN</name>
<feature type="domain" description="Mce/MlaD" evidence="1">
    <location>
        <begin position="39"/>
        <end position="112"/>
    </location>
</feature>
<dbReference type="InterPro" id="IPR003399">
    <property type="entry name" value="Mce/MlaD"/>
</dbReference>
<dbReference type="Proteomes" id="UP001500383">
    <property type="component" value="Unassembled WGS sequence"/>
</dbReference>
<dbReference type="PANTHER" id="PTHR33371">
    <property type="entry name" value="INTERMEMBRANE PHOSPHOLIPID TRANSPORT SYSTEM BINDING PROTEIN MLAD-RELATED"/>
    <property type="match status" value="1"/>
</dbReference>
<reference evidence="4" key="1">
    <citation type="journal article" date="2019" name="Int. J. Syst. Evol. Microbiol.">
        <title>The Global Catalogue of Microorganisms (GCM) 10K type strain sequencing project: providing services to taxonomists for standard genome sequencing and annotation.</title>
        <authorList>
            <consortium name="The Broad Institute Genomics Platform"/>
            <consortium name="The Broad Institute Genome Sequencing Center for Infectious Disease"/>
            <person name="Wu L."/>
            <person name="Ma J."/>
        </authorList>
    </citation>
    <scope>NUCLEOTIDE SEQUENCE [LARGE SCALE GENOMIC DNA]</scope>
    <source>
        <strain evidence="4">JCM 16002</strain>
    </source>
</reference>
<evidence type="ECO:0000313" key="4">
    <source>
        <dbReference type="Proteomes" id="UP001500383"/>
    </source>
</evidence>
<sequence length="369" mass="38893">MQLRRVSRTRVVAIVVTALAAVLVLASLLSGARGDGGRQVITAEFASAEGVYVGSQVRIVGVEVGIVEKVEPTGDLARVRLSLDPGTRLPADVGAVVMNPAVIADRFVELTPAYVGGPTFPDDGVIPAERTRAPLDFDEFVSSLDTLSSAFSPGADEVARGLDRGAEALDGRGETLSRAIRNLSTVSAVGGDRAEDLDAIVTELAVLMDAAGGRDQTMRDLVLGLDDLGRQLRDDQIDVAAPAEDLRVILDELDAIVAARGDDITGTTAATREVTALYARHRADFAEFLDLYPVMMENLAAGIGPDGRARIRLNVSSNITHFARGRELCRREPLPLCTGAGLTNPLMFPVEQSDPIGLVGAFERVAGGG</sequence>